<dbReference type="EMBL" id="JAAOIV010000013">
    <property type="protein sequence ID" value="NHN57244.1"/>
    <property type="molecule type" value="Genomic_DNA"/>
</dbReference>
<dbReference type="SMART" id="SM00226">
    <property type="entry name" value="LMWPc"/>
    <property type="match status" value="1"/>
</dbReference>
<evidence type="ECO:0000313" key="8">
    <source>
        <dbReference type="Proteomes" id="UP000744769"/>
    </source>
</evidence>
<evidence type="ECO:0000256" key="1">
    <source>
        <dbReference type="ARBA" id="ARBA00011063"/>
    </source>
</evidence>
<dbReference type="InterPro" id="IPR023485">
    <property type="entry name" value="Ptyr_pPase"/>
</dbReference>
<name>A0A967EBR4_9MICO</name>
<evidence type="ECO:0000256" key="3">
    <source>
        <dbReference type="ARBA" id="ARBA00022801"/>
    </source>
</evidence>
<evidence type="ECO:0000259" key="6">
    <source>
        <dbReference type="SMART" id="SM00226"/>
    </source>
</evidence>
<dbReference type="RefSeq" id="WP_166198328.1">
    <property type="nucleotide sequence ID" value="NZ_JAAOIV010000013.1"/>
</dbReference>
<dbReference type="EC" id="3.1.3.48" evidence="2"/>
<keyword evidence="4" id="KW-0904">Protein phosphatase</keyword>
<dbReference type="PANTHER" id="PTHR11717">
    <property type="entry name" value="LOW MOLECULAR WEIGHT PROTEIN TYROSINE PHOSPHATASE"/>
    <property type="match status" value="1"/>
</dbReference>
<gene>
    <name evidence="7" type="ORF">G9U51_15840</name>
</gene>
<evidence type="ECO:0000313" key="7">
    <source>
        <dbReference type="EMBL" id="NHN57244.1"/>
    </source>
</evidence>
<comment type="similarity">
    <text evidence="1">Belongs to the low molecular weight phosphotyrosine protein phosphatase family.</text>
</comment>
<feature type="active site" description="Proton donor" evidence="5">
    <location>
        <position position="130"/>
    </location>
</feature>
<dbReference type="CDD" id="cd16343">
    <property type="entry name" value="LMWPTP"/>
    <property type="match status" value="1"/>
</dbReference>
<proteinExistence type="inferred from homology"/>
<dbReference type="PANTHER" id="PTHR11717:SF7">
    <property type="entry name" value="LOW MOLECULAR WEIGHT PHOSPHOTYROSINE PROTEIN PHOSPHATASE"/>
    <property type="match status" value="1"/>
</dbReference>
<dbReference type="PRINTS" id="PR00719">
    <property type="entry name" value="LMWPTPASE"/>
</dbReference>
<dbReference type="InterPro" id="IPR050438">
    <property type="entry name" value="LMW_PTPase"/>
</dbReference>
<dbReference type="SUPFAM" id="SSF52788">
    <property type="entry name" value="Phosphotyrosine protein phosphatases I"/>
    <property type="match status" value="1"/>
</dbReference>
<feature type="active site" evidence="5">
    <location>
        <position position="15"/>
    </location>
</feature>
<keyword evidence="3" id="KW-0378">Hydrolase</keyword>
<evidence type="ECO:0000256" key="5">
    <source>
        <dbReference type="PIRSR" id="PIRSR617867-1"/>
    </source>
</evidence>
<dbReference type="GO" id="GO:0004725">
    <property type="term" value="F:protein tyrosine phosphatase activity"/>
    <property type="evidence" value="ECO:0007669"/>
    <property type="project" value="UniProtKB-EC"/>
</dbReference>
<protein>
    <recommendedName>
        <fullName evidence="2">protein-tyrosine-phosphatase</fullName>
        <ecNumber evidence="2">3.1.3.48</ecNumber>
    </recommendedName>
</protein>
<organism evidence="7 8">
    <name type="scientific">Metallococcus carri</name>
    <dbReference type="NCBI Taxonomy" id="1656884"/>
    <lineage>
        <taxon>Bacteria</taxon>
        <taxon>Bacillati</taxon>
        <taxon>Actinomycetota</taxon>
        <taxon>Actinomycetes</taxon>
        <taxon>Micrococcales</taxon>
        <taxon>Dermacoccaceae</taxon>
        <taxon>Metallococcus</taxon>
    </lineage>
</organism>
<keyword evidence="8" id="KW-1185">Reference proteome</keyword>
<evidence type="ECO:0000256" key="2">
    <source>
        <dbReference type="ARBA" id="ARBA00013064"/>
    </source>
</evidence>
<dbReference type="InterPro" id="IPR036196">
    <property type="entry name" value="Ptyr_pPase_sf"/>
</dbReference>
<dbReference type="Pfam" id="PF01451">
    <property type="entry name" value="LMWPc"/>
    <property type="match status" value="1"/>
</dbReference>
<dbReference type="Gene3D" id="3.40.50.2300">
    <property type="match status" value="1"/>
</dbReference>
<accession>A0A967EBR4</accession>
<dbReference type="Proteomes" id="UP000744769">
    <property type="component" value="Unassembled WGS sequence"/>
</dbReference>
<feature type="active site" description="Nucleophile" evidence="5">
    <location>
        <position position="9"/>
    </location>
</feature>
<sequence>MTYRVCFLCSGNICRSPMGEIILRSMLADAGLAGRVEVDSAGTGDWHVGDGADPRTIAELKAAGYDGSAHRASQLDAAYLTSRDLILAADEGHLRRLRSLARGLADHAELRLVREFDPDAVAAGTLELDDPWYGDEEDFRRCRREVEAACRGLVDRLRSVV</sequence>
<comment type="caution">
    <text evidence="7">The sequence shown here is derived from an EMBL/GenBank/DDBJ whole genome shotgun (WGS) entry which is preliminary data.</text>
</comment>
<dbReference type="AlphaFoldDB" id="A0A967EBR4"/>
<evidence type="ECO:0000256" key="4">
    <source>
        <dbReference type="ARBA" id="ARBA00022912"/>
    </source>
</evidence>
<reference evidence="7" key="1">
    <citation type="submission" date="2020-03" db="EMBL/GenBank/DDBJ databases">
        <title>Draft sequencing of Calidifontibacter sp. DB0510.</title>
        <authorList>
            <person name="Kim D.-U."/>
        </authorList>
    </citation>
    <scope>NUCLEOTIDE SEQUENCE</scope>
    <source>
        <strain evidence="7">DB0510</strain>
    </source>
</reference>
<dbReference type="InterPro" id="IPR017867">
    <property type="entry name" value="Tyr_phospatase_low_mol_wt"/>
</dbReference>
<feature type="domain" description="Phosphotyrosine protein phosphatase I" evidence="6">
    <location>
        <begin position="3"/>
        <end position="156"/>
    </location>
</feature>